<evidence type="ECO:0000256" key="1">
    <source>
        <dbReference type="SAM" id="MobiDB-lite"/>
    </source>
</evidence>
<dbReference type="NCBIfam" id="TIGR01456">
    <property type="entry name" value="CECR5"/>
    <property type="match status" value="1"/>
</dbReference>
<name>A0A1E3NRV2_9ASCO</name>
<evidence type="ECO:0008006" key="4">
    <source>
        <dbReference type="Google" id="ProtNLM"/>
    </source>
</evidence>
<dbReference type="Pfam" id="PF13344">
    <property type="entry name" value="Hydrolase_6"/>
    <property type="match status" value="1"/>
</dbReference>
<dbReference type="InterPro" id="IPR006353">
    <property type="entry name" value="HAD-SF_hydro_IIA_CECR5"/>
</dbReference>
<dbReference type="AlphaFoldDB" id="A0A1E3NRV2"/>
<proteinExistence type="predicted"/>
<reference evidence="2 3" key="1">
    <citation type="journal article" date="2016" name="Proc. Natl. Acad. Sci. U.S.A.">
        <title>Comparative genomics of biotechnologically important yeasts.</title>
        <authorList>
            <person name="Riley R."/>
            <person name="Haridas S."/>
            <person name="Wolfe K.H."/>
            <person name="Lopes M.R."/>
            <person name="Hittinger C.T."/>
            <person name="Goeker M."/>
            <person name="Salamov A.A."/>
            <person name="Wisecaver J.H."/>
            <person name="Long T.M."/>
            <person name="Calvey C.H."/>
            <person name="Aerts A.L."/>
            <person name="Barry K.W."/>
            <person name="Choi C."/>
            <person name="Clum A."/>
            <person name="Coughlan A.Y."/>
            <person name="Deshpande S."/>
            <person name="Douglass A.P."/>
            <person name="Hanson S.J."/>
            <person name="Klenk H.-P."/>
            <person name="LaButti K.M."/>
            <person name="Lapidus A."/>
            <person name="Lindquist E.A."/>
            <person name="Lipzen A.M."/>
            <person name="Meier-Kolthoff J.P."/>
            <person name="Ohm R.A."/>
            <person name="Otillar R.P."/>
            <person name="Pangilinan J.L."/>
            <person name="Peng Y."/>
            <person name="Rokas A."/>
            <person name="Rosa C.A."/>
            <person name="Scheuner C."/>
            <person name="Sibirny A.A."/>
            <person name="Slot J.C."/>
            <person name="Stielow J.B."/>
            <person name="Sun H."/>
            <person name="Kurtzman C.P."/>
            <person name="Blackwell M."/>
            <person name="Grigoriev I.V."/>
            <person name="Jeffries T.W."/>
        </authorList>
    </citation>
    <scope>NUCLEOTIDE SEQUENCE [LARGE SCALE GENOMIC DNA]</scope>
    <source>
        <strain evidence="2 3">NRRL Y-2026</strain>
    </source>
</reference>
<dbReference type="Gene3D" id="3.40.50.1000">
    <property type="entry name" value="HAD superfamily/HAD-like"/>
    <property type="match status" value="3"/>
</dbReference>
<organism evidence="2 3">
    <name type="scientific">Pichia membranifaciens NRRL Y-2026</name>
    <dbReference type="NCBI Taxonomy" id="763406"/>
    <lineage>
        <taxon>Eukaryota</taxon>
        <taxon>Fungi</taxon>
        <taxon>Dikarya</taxon>
        <taxon>Ascomycota</taxon>
        <taxon>Saccharomycotina</taxon>
        <taxon>Pichiomycetes</taxon>
        <taxon>Pichiales</taxon>
        <taxon>Pichiaceae</taxon>
        <taxon>Pichia</taxon>
    </lineage>
</organism>
<dbReference type="Pfam" id="PF13242">
    <property type="entry name" value="Hydrolase_like"/>
    <property type="match status" value="1"/>
</dbReference>
<dbReference type="GO" id="GO:0005739">
    <property type="term" value="C:mitochondrion"/>
    <property type="evidence" value="ECO:0007669"/>
    <property type="project" value="TreeGrafter"/>
</dbReference>
<dbReference type="GO" id="GO:0046474">
    <property type="term" value="P:glycerophospholipid biosynthetic process"/>
    <property type="evidence" value="ECO:0007669"/>
    <property type="project" value="TreeGrafter"/>
</dbReference>
<sequence>PVPSSYLNNDNIDSMKPEHKEPVSSISLSDQLVDSFPSMGTFAKQAAADVSQREKSFSNNLSPHRFSFSSNLLSRPPQFKKEIIDHPRVASYAFAFDIDGVLVRGPETLSHGVEAIKYLDGENPYNIKVPYIFVTNGGGKHESVRAQDLSKRLQTEITCNQIVQGHTPMKELAGTYKNVLVVGGVGNTCRHVAKDYGFENVFTPHDIMRWDPSVTPYYEMSEEDLGYCECDEDVDFAKTPIDAIMVFADSRNWAADQQIILELLMSKGGYMGTISDTFEDGPPIYFAHSDFVWATNYRLVRYGMGALQVSIAALFKEHTGKELKVIRFGKPQRTTFKFAEKVLDSWRKDILEDHIEEMTSCADSTTLTSDIFSSPDDSKYKSVFPSSDSETDDRESEDEENIDGLTIQSLNKTLSCPDDLPPPSTVYFVGDTPESDIRFANSHDESWFSILVNTGVYQSETTPKYKPKKQCDNVFEAVKFAVEREHQKELEEWNKNAID</sequence>
<dbReference type="PANTHER" id="PTHR14269">
    <property type="entry name" value="CDP-DIACYLGLYCEROL--GLYCEROL-3-PHOSPHATE 3-PHOSPHATIDYLTRANSFERASE-RELATED"/>
    <property type="match status" value="1"/>
</dbReference>
<feature type="non-terminal residue" evidence="2">
    <location>
        <position position="499"/>
    </location>
</feature>
<dbReference type="NCBIfam" id="TIGR01460">
    <property type="entry name" value="HAD-SF-IIA"/>
    <property type="match status" value="1"/>
</dbReference>
<dbReference type="InterPro" id="IPR006357">
    <property type="entry name" value="HAD-SF_hydro_IIA"/>
</dbReference>
<feature type="region of interest" description="Disordered" evidence="1">
    <location>
        <begin position="1"/>
        <end position="23"/>
    </location>
</feature>
<dbReference type="InterPro" id="IPR036412">
    <property type="entry name" value="HAD-like_sf"/>
</dbReference>
<feature type="region of interest" description="Disordered" evidence="1">
    <location>
        <begin position="375"/>
        <end position="401"/>
    </location>
</feature>
<protein>
    <recommendedName>
        <fullName evidence="4">TIGR01456 family HAD hydrolase</fullName>
    </recommendedName>
</protein>
<dbReference type="InterPro" id="IPR050324">
    <property type="entry name" value="CDP-alcohol_PTase-I"/>
</dbReference>
<accession>A0A1E3NRV2</accession>
<dbReference type="FunFam" id="3.40.50.1000:FF:000069">
    <property type="entry name" value="HAD-superfamily subfamily IIA hydrolase"/>
    <property type="match status" value="1"/>
</dbReference>
<dbReference type="InterPro" id="IPR023214">
    <property type="entry name" value="HAD_sf"/>
</dbReference>
<dbReference type="Proteomes" id="UP000094455">
    <property type="component" value="Unassembled WGS sequence"/>
</dbReference>
<feature type="compositionally biased region" description="Acidic residues" evidence="1">
    <location>
        <begin position="389"/>
        <end position="401"/>
    </location>
</feature>
<dbReference type="GeneID" id="30178952"/>
<gene>
    <name evidence="2" type="ORF">PICMEDRAFT_22510</name>
</gene>
<keyword evidence="3" id="KW-1185">Reference proteome</keyword>
<evidence type="ECO:0000313" key="3">
    <source>
        <dbReference type="Proteomes" id="UP000094455"/>
    </source>
</evidence>
<evidence type="ECO:0000313" key="2">
    <source>
        <dbReference type="EMBL" id="ODQ48799.1"/>
    </source>
</evidence>
<feature type="compositionally biased region" description="Polar residues" evidence="1">
    <location>
        <begin position="1"/>
        <end position="12"/>
    </location>
</feature>
<dbReference type="STRING" id="763406.A0A1E3NRV2"/>
<dbReference type="PANTHER" id="PTHR14269:SF4">
    <property type="entry name" value="CAT EYE SYNDROME CRITICAL REGION PROTEIN 5"/>
    <property type="match status" value="1"/>
</dbReference>
<dbReference type="SUPFAM" id="SSF56784">
    <property type="entry name" value="HAD-like"/>
    <property type="match status" value="2"/>
</dbReference>
<dbReference type="EMBL" id="KV454001">
    <property type="protein sequence ID" value="ODQ48799.1"/>
    <property type="molecule type" value="Genomic_DNA"/>
</dbReference>
<dbReference type="RefSeq" id="XP_019019912.1">
    <property type="nucleotide sequence ID" value="XM_019162265.1"/>
</dbReference>
<feature type="non-terminal residue" evidence="2">
    <location>
        <position position="1"/>
    </location>
</feature>
<dbReference type="OrthoDB" id="10251048at2759"/>
<feature type="compositionally biased region" description="Basic and acidic residues" evidence="1">
    <location>
        <begin position="13"/>
        <end position="22"/>
    </location>
</feature>